<accession>A0A841CLI6</accession>
<protein>
    <submittedName>
        <fullName evidence="1">Uncharacterized protein</fullName>
    </submittedName>
</protein>
<dbReference type="RefSeq" id="WP_184691655.1">
    <property type="nucleotide sequence ID" value="NZ_JACHJN010000005.1"/>
</dbReference>
<organism evidence="1 2">
    <name type="scientific">Saccharothrix tamanrassetensis</name>
    <dbReference type="NCBI Taxonomy" id="1051531"/>
    <lineage>
        <taxon>Bacteria</taxon>
        <taxon>Bacillati</taxon>
        <taxon>Actinomycetota</taxon>
        <taxon>Actinomycetes</taxon>
        <taxon>Pseudonocardiales</taxon>
        <taxon>Pseudonocardiaceae</taxon>
        <taxon>Saccharothrix</taxon>
    </lineage>
</organism>
<comment type="caution">
    <text evidence="1">The sequence shown here is derived from an EMBL/GenBank/DDBJ whole genome shotgun (WGS) entry which is preliminary data.</text>
</comment>
<keyword evidence="2" id="KW-1185">Reference proteome</keyword>
<proteinExistence type="predicted"/>
<dbReference type="Proteomes" id="UP000547510">
    <property type="component" value="Unassembled WGS sequence"/>
</dbReference>
<evidence type="ECO:0000313" key="2">
    <source>
        <dbReference type="Proteomes" id="UP000547510"/>
    </source>
</evidence>
<dbReference type="EMBL" id="JACHJN010000005">
    <property type="protein sequence ID" value="MBB5956865.1"/>
    <property type="molecule type" value="Genomic_DNA"/>
</dbReference>
<sequence length="54" mass="6045">MRGGYRDDRIGWREMTAVGDGVALVDPSVPGASVSGELRMYRRTCSRIRWTSGR</sequence>
<name>A0A841CLI6_9PSEU</name>
<dbReference type="AlphaFoldDB" id="A0A841CLI6"/>
<evidence type="ECO:0000313" key="1">
    <source>
        <dbReference type="EMBL" id="MBB5956865.1"/>
    </source>
</evidence>
<gene>
    <name evidence="1" type="ORF">FHS29_003458</name>
</gene>
<reference evidence="1 2" key="1">
    <citation type="submission" date="2020-08" db="EMBL/GenBank/DDBJ databases">
        <title>Genomic Encyclopedia of Type Strains, Phase III (KMG-III): the genomes of soil and plant-associated and newly described type strains.</title>
        <authorList>
            <person name="Whitman W."/>
        </authorList>
    </citation>
    <scope>NUCLEOTIDE SEQUENCE [LARGE SCALE GENOMIC DNA]</scope>
    <source>
        <strain evidence="1 2">CECT 8640</strain>
    </source>
</reference>